<dbReference type="RefSeq" id="WP_012277536.1">
    <property type="nucleotide sequence ID" value="NC_010334.1"/>
</dbReference>
<keyword evidence="5" id="KW-1185">Reference proteome</keyword>
<dbReference type="HOGENOM" id="CLU_801408_0_0_6"/>
<organism evidence="4 5">
    <name type="scientific">Shewanella halifaxensis (strain HAW-EB4)</name>
    <dbReference type="NCBI Taxonomy" id="458817"/>
    <lineage>
        <taxon>Bacteria</taxon>
        <taxon>Pseudomonadati</taxon>
        <taxon>Pseudomonadota</taxon>
        <taxon>Gammaproteobacteria</taxon>
        <taxon>Alteromonadales</taxon>
        <taxon>Shewanellaceae</taxon>
        <taxon>Shewanella</taxon>
    </lineage>
</organism>
<dbReference type="GO" id="GO:0030313">
    <property type="term" value="C:cell envelope"/>
    <property type="evidence" value="ECO:0007669"/>
    <property type="project" value="UniProtKB-SubCell"/>
</dbReference>
<dbReference type="Proteomes" id="UP000001317">
    <property type="component" value="Chromosome"/>
</dbReference>
<dbReference type="PANTHER" id="PTHR32347">
    <property type="entry name" value="EFFLUX SYSTEM COMPONENT YKNX-RELATED"/>
    <property type="match status" value="1"/>
</dbReference>
<proteinExistence type="predicted"/>
<keyword evidence="3" id="KW-0732">Signal</keyword>
<accession>B0TJL2</accession>
<evidence type="ECO:0000256" key="1">
    <source>
        <dbReference type="ARBA" id="ARBA00004196"/>
    </source>
</evidence>
<evidence type="ECO:0000313" key="4">
    <source>
        <dbReference type="EMBL" id="ABZ77008.1"/>
    </source>
</evidence>
<comment type="subcellular location">
    <subcellularLocation>
        <location evidence="1">Cell envelope</location>
    </subcellularLocation>
</comment>
<keyword evidence="2" id="KW-0175">Coiled coil</keyword>
<dbReference type="eggNOG" id="COG0845">
    <property type="taxonomic scope" value="Bacteria"/>
</dbReference>
<sequence length="377" mass="41440">MPLKTWVSQRTMTQLKSLFPRLSLSLSVAIFVNISVSSMANADQLASTSTNSQAIAANQVVDDTSATASLTLLNKADLMPLLLTGQVASVVSQPFVVPKAGDTWRYQIQWMLPEGSLAKPGQVVVIFDKSEIDNRIEQLEGSLLRVTAQEQSQSIELNAQLLQAKFELKQAKLELEKAELDAAIPADFIAAKDYADNQFNQLKAESELSKKHQALAEILDKRTASLSQLAIDKKRAELELSQALSGLEQLELRADIAGPMLYSRDPWSDKKYSVGDNAQIGRQVANIPALDDLEVIAWVNEVDVDRISIGEPVRLRLDSQSKTTLNGSINDISRQARKQPAWGNSNWFKISIKFVVDDRVEIIPGMSVLVETGVAPS</sequence>
<reference evidence="4" key="1">
    <citation type="submission" date="2008-01" db="EMBL/GenBank/DDBJ databases">
        <title>Complete sequence of Shewanella halifaxensis HAW-EB4.</title>
        <authorList>
            <consortium name="US DOE Joint Genome Institute"/>
            <person name="Copeland A."/>
            <person name="Lucas S."/>
            <person name="Lapidus A."/>
            <person name="Glavina del Rio T."/>
            <person name="Dalin E."/>
            <person name="Tice H."/>
            <person name="Bruce D."/>
            <person name="Goodwin L."/>
            <person name="Pitluck S."/>
            <person name="Sims D."/>
            <person name="Brettin T."/>
            <person name="Detter J.C."/>
            <person name="Han C."/>
            <person name="Kuske C.R."/>
            <person name="Schmutz J."/>
            <person name="Larimer F."/>
            <person name="Land M."/>
            <person name="Hauser L."/>
            <person name="Kyrpides N."/>
            <person name="Kim E."/>
            <person name="Zhao J.-S."/>
            <person name="Richardson P."/>
        </authorList>
    </citation>
    <scope>NUCLEOTIDE SEQUENCE [LARGE SCALE GENOMIC DNA]</scope>
    <source>
        <strain evidence="4">HAW-EB4</strain>
    </source>
</reference>
<gene>
    <name evidence="4" type="ordered locus">Shal_2450</name>
</gene>
<dbReference type="Gene3D" id="2.40.30.170">
    <property type="match status" value="1"/>
</dbReference>
<dbReference type="EMBL" id="CP000931">
    <property type="protein sequence ID" value="ABZ77008.1"/>
    <property type="molecule type" value="Genomic_DNA"/>
</dbReference>
<dbReference type="STRING" id="458817.Shal_2450"/>
<evidence type="ECO:0000313" key="5">
    <source>
        <dbReference type="Proteomes" id="UP000001317"/>
    </source>
</evidence>
<protein>
    <submittedName>
        <fullName evidence="4">Multidrug resistance efflux pump-like protein</fullName>
    </submittedName>
</protein>
<dbReference type="AlphaFoldDB" id="B0TJL2"/>
<dbReference type="InterPro" id="IPR050465">
    <property type="entry name" value="UPF0194_transport"/>
</dbReference>
<name>B0TJL2_SHEHH</name>
<feature type="signal peptide" evidence="3">
    <location>
        <begin position="1"/>
        <end position="42"/>
    </location>
</feature>
<evidence type="ECO:0000256" key="3">
    <source>
        <dbReference type="SAM" id="SignalP"/>
    </source>
</evidence>
<dbReference type="PANTHER" id="PTHR32347:SF23">
    <property type="entry name" value="BLL5650 PROTEIN"/>
    <property type="match status" value="1"/>
</dbReference>
<feature type="chain" id="PRO_5002753337" evidence="3">
    <location>
        <begin position="43"/>
        <end position="377"/>
    </location>
</feature>
<dbReference type="KEGG" id="shl:Shal_2450"/>
<evidence type="ECO:0000256" key="2">
    <source>
        <dbReference type="ARBA" id="ARBA00023054"/>
    </source>
</evidence>